<keyword evidence="5" id="KW-0411">Iron-sulfur</keyword>
<evidence type="ECO:0000256" key="5">
    <source>
        <dbReference type="ARBA" id="ARBA00023014"/>
    </source>
</evidence>
<dbReference type="SUPFAM" id="SSF102114">
    <property type="entry name" value="Radical SAM enzymes"/>
    <property type="match status" value="1"/>
</dbReference>
<dbReference type="Proteomes" id="UP000034544">
    <property type="component" value="Unassembled WGS sequence"/>
</dbReference>
<dbReference type="GO" id="GO:0046872">
    <property type="term" value="F:metal ion binding"/>
    <property type="evidence" value="ECO:0007669"/>
    <property type="project" value="UniProtKB-KW"/>
</dbReference>
<dbReference type="SFLD" id="SFLDG01067">
    <property type="entry name" value="SPASM/twitch_domain_containing"/>
    <property type="match status" value="1"/>
</dbReference>
<comment type="similarity">
    <text evidence="6">Belongs to the radical SAM superfamily. Anaerobic sulfatase-maturating enzyme family.</text>
</comment>
<organism evidence="9 10">
    <name type="scientific">candidate division WWE3 bacterium GW2011_GWE1_41_27</name>
    <dbReference type="NCBI Taxonomy" id="1619131"/>
    <lineage>
        <taxon>Bacteria</taxon>
        <taxon>Katanobacteria</taxon>
    </lineage>
</organism>
<dbReference type="InterPro" id="IPR013785">
    <property type="entry name" value="Aldolase_TIM"/>
</dbReference>
<evidence type="ECO:0000256" key="1">
    <source>
        <dbReference type="ARBA" id="ARBA00001966"/>
    </source>
</evidence>
<evidence type="ECO:0000256" key="6">
    <source>
        <dbReference type="ARBA" id="ARBA00023601"/>
    </source>
</evidence>
<feature type="domain" description="Radical SAM core" evidence="7">
    <location>
        <begin position="8"/>
        <end position="154"/>
    </location>
</feature>
<dbReference type="SFLD" id="SFLDG01072">
    <property type="entry name" value="dehydrogenase_like"/>
    <property type="match status" value="1"/>
</dbReference>
<feature type="domain" description="4Fe4S-binding SPASM" evidence="8">
    <location>
        <begin position="254"/>
        <end position="313"/>
    </location>
</feature>
<dbReference type="InterPro" id="IPR023867">
    <property type="entry name" value="Sulphatase_maturase_rSAM"/>
</dbReference>
<evidence type="ECO:0000259" key="8">
    <source>
        <dbReference type="Pfam" id="PF13186"/>
    </source>
</evidence>
<gene>
    <name evidence="9" type="ORF">UU59_C0012G0017</name>
</gene>
<keyword evidence="2" id="KW-0949">S-adenosyl-L-methionine</keyword>
<dbReference type="InterPro" id="IPR023885">
    <property type="entry name" value="4Fe4S-binding_SPASM_dom"/>
</dbReference>
<dbReference type="SFLD" id="SFLDG01386">
    <property type="entry name" value="main_SPASM_domain-containing"/>
    <property type="match status" value="1"/>
</dbReference>
<keyword evidence="3" id="KW-0479">Metal-binding</keyword>
<accession>A0A0G0YC29</accession>
<evidence type="ECO:0000313" key="9">
    <source>
        <dbReference type="EMBL" id="KKS07141.1"/>
    </source>
</evidence>
<dbReference type="GO" id="GO:0016491">
    <property type="term" value="F:oxidoreductase activity"/>
    <property type="evidence" value="ECO:0007669"/>
    <property type="project" value="InterPro"/>
</dbReference>
<dbReference type="Gene3D" id="3.20.20.70">
    <property type="entry name" value="Aldolase class I"/>
    <property type="match status" value="1"/>
</dbReference>
<reference evidence="9 10" key="1">
    <citation type="journal article" date="2015" name="Nature">
        <title>rRNA introns, odd ribosomes, and small enigmatic genomes across a large radiation of phyla.</title>
        <authorList>
            <person name="Brown C.T."/>
            <person name="Hug L.A."/>
            <person name="Thomas B.C."/>
            <person name="Sharon I."/>
            <person name="Castelle C.J."/>
            <person name="Singh A."/>
            <person name="Wilkins M.J."/>
            <person name="Williams K.H."/>
            <person name="Banfield J.F."/>
        </authorList>
    </citation>
    <scope>NUCLEOTIDE SEQUENCE [LARGE SCALE GENOMIC DNA]</scope>
</reference>
<dbReference type="SFLD" id="SFLDG01384">
    <property type="entry name" value="thioether_bond_formation_requi"/>
    <property type="match status" value="1"/>
</dbReference>
<dbReference type="CDD" id="cd01335">
    <property type="entry name" value="Radical_SAM"/>
    <property type="match status" value="1"/>
</dbReference>
<evidence type="ECO:0000256" key="4">
    <source>
        <dbReference type="ARBA" id="ARBA00023004"/>
    </source>
</evidence>
<dbReference type="Pfam" id="PF04055">
    <property type="entry name" value="Radical_SAM"/>
    <property type="match status" value="1"/>
</dbReference>
<evidence type="ECO:0000313" key="10">
    <source>
        <dbReference type="Proteomes" id="UP000034544"/>
    </source>
</evidence>
<dbReference type="SFLD" id="SFLDS00029">
    <property type="entry name" value="Radical_SAM"/>
    <property type="match status" value="1"/>
</dbReference>
<dbReference type="NCBIfam" id="TIGR04085">
    <property type="entry name" value="rSAM_more_4Fe4S"/>
    <property type="match status" value="1"/>
</dbReference>
<evidence type="ECO:0000256" key="3">
    <source>
        <dbReference type="ARBA" id="ARBA00022723"/>
    </source>
</evidence>
<dbReference type="GO" id="GO:0051536">
    <property type="term" value="F:iron-sulfur cluster binding"/>
    <property type="evidence" value="ECO:0007669"/>
    <property type="project" value="UniProtKB-KW"/>
</dbReference>
<evidence type="ECO:0000256" key="2">
    <source>
        <dbReference type="ARBA" id="ARBA00022691"/>
    </source>
</evidence>
<protein>
    <submittedName>
        <fullName evidence="9">Arylsulfatase regulator</fullName>
    </submittedName>
</protein>
<proteinExistence type="inferred from homology"/>
<dbReference type="PANTHER" id="PTHR43273">
    <property type="entry name" value="ANAEROBIC SULFATASE-MATURATING ENZYME HOMOLOG ASLB-RELATED"/>
    <property type="match status" value="1"/>
</dbReference>
<name>A0A0G0YC29_UNCKA</name>
<evidence type="ECO:0000259" key="7">
    <source>
        <dbReference type="Pfam" id="PF04055"/>
    </source>
</evidence>
<dbReference type="EMBL" id="LCBF01000012">
    <property type="protein sequence ID" value="KKS07141.1"/>
    <property type="molecule type" value="Genomic_DNA"/>
</dbReference>
<dbReference type="Pfam" id="PF13186">
    <property type="entry name" value="SPASM"/>
    <property type="match status" value="1"/>
</dbReference>
<comment type="caution">
    <text evidence="9">The sequence shown here is derived from an EMBL/GenBank/DDBJ whole genome shotgun (WGS) entry which is preliminary data.</text>
</comment>
<sequence length="356" mass="39731">MSLNVVVKVTKDCNLACRYPCYYYHLVKRDESVLELSVLKSLFDQVAGMPEVQKFNTVWHGGEPLLAGLHWFEKAVEIQHRSFSGSHVSVENSIQTNGTLVDVGWAEFFVQNNFQVGVSVDGPWNDTFRKTRDNRDSLPSVLEGLSVLQNHGSGSGGLAVVTRPSLGNASKLLDFMLSHGVNSFDILPNSELDRSGNPLSNSITGDEYADFVIELYEAWLELDRDDVKIRVIEQMVGALLGCNPDLCMFCGSCDGVLCLDVNGDVYPCDEYVGDSKYILGNLKKETVGDIIDGERYKEHVYLTAQLSETCMRCGFRRSCGGNCSKFRLKSADKNTCFGRKKIFSYMKNKLKKQGYI</sequence>
<dbReference type="InterPro" id="IPR058240">
    <property type="entry name" value="rSAM_sf"/>
</dbReference>
<comment type="cofactor">
    <cofactor evidence="1">
        <name>[4Fe-4S] cluster</name>
        <dbReference type="ChEBI" id="CHEBI:49883"/>
    </cofactor>
</comment>
<dbReference type="PANTHER" id="PTHR43273:SF3">
    <property type="entry name" value="ANAEROBIC SULFATASE-MATURATING ENZYME HOMOLOG ASLB-RELATED"/>
    <property type="match status" value="1"/>
</dbReference>
<dbReference type="AlphaFoldDB" id="A0A0G0YC29"/>
<dbReference type="InterPro" id="IPR007197">
    <property type="entry name" value="rSAM"/>
</dbReference>
<keyword evidence="4" id="KW-0408">Iron</keyword>